<comment type="caution">
    <text evidence="2">The sequence shown here is derived from an EMBL/GenBank/DDBJ whole genome shotgun (WGS) entry which is preliminary data.</text>
</comment>
<organism evidence="2 3">
    <name type="scientific">Drechmeria coniospora</name>
    <name type="common">Nematophagous fungus</name>
    <name type="synonym">Meria coniospora</name>
    <dbReference type="NCBI Taxonomy" id="98403"/>
    <lineage>
        <taxon>Eukaryota</taxon>
        <taxon>Fungi</taxon>
        <taxon>Dikarya</taxon>
        <taxon>Ascomycota</taxon>
        <taxon>Pezizomycotina</taxon>
        <taxon>Sordariomycetes</taxon>
        <taxon>Hypocreomycetidae</taxon>
        <taxon>Hypocreales</taxon>
        <taxon>Ophiocordycipitaceae</taxon>
        <taxon>Drechmeria</taxon>
    </lineage>
</organism>
<dbReference type="STRING" id="98403.A0A151GD34"/>
<keyword evidence="3" id="KW-1185">Reference proteome</keyword>
<dbReference type="PANTHER" id="PTHR42815">
    <property type="entry name" value="FAD-BINDING, PUTATIVE (AFU_ORTHOLOGUE AFUA_6G07600)-RELATED"/>
    <property type="match status" value="1"/>
</dbReference>
<evidence type="ECO:0000259" key="1">
    <source>
        <dbReference type="PROSITE" id="PS51384"/>
    </source>
</evidence>
<proteinExistence type="predicted"/>
<dbReference type="Gene3D" id="2.30.110.10">
    <property type="entry name" value="Electron Transport, Fmn-binding Protein, Chain A"/>
    <property type="match status" value="1"/>
</dbReference>
<dbReference type="GeneID" id="63719626"/>
<dbReference type="EMBL" id="LAYC01000003">
    <property type="protein sequence ID" value="KYK55022.1"/>
    <property type="molecule type" value="Genomic_DNA"/>
</dbReference>
<feature type="domain" description="FAD-binding FR-type" evidence="1">
    <location>
        <begin position="342"/>
        <end position="465"/>
    </location>
</feature>
<dbReference type="Gene3D" id="3.40.50.80">
    <property type="entry name" value="Nucleotide-binding domain of ferredoxin-NADP reductase (FNR) module"/>
    <property type="match status" value="1"/>
</dbReference>
<dbReference type="GO" id="GO:0016491">
    <property type="term" value="F:oxidoreductase activity"/>
    <property type="evidence" value="ECO:0007669"/>
    <property type="project" value="InterPro"/>
</dbReference>
<dbReference type="InterPro" id="IPR012349">
    <property type="entry name" value="Split_barrel_FMN-bd"/>
</dbReference>
<gene>
    <name evidence="2" type="ORF">DCS_06983</name>
</gene>
<dbReference type="AlphaFoldDB" id="A0A151GD34"/>
<dbReference type="InterPro" id="IPR039261">
    <property type="entry name" value="FNR_nucleotide-bd"/>
</dbReference>
<dbReference type="InterPro" id="IPR017927">
    <property type="entry name" value="FAD-bd_FR_type"/>
</dbReference>
<dbReference type="Gene3D" id="2.40.30.10">
    <property type="entry name" value="Translation factors"/>
    <property type="match status" value="1"/>
</dbReference>
<dbReference type="RefSeq" id="XP_040654374.1">
    <property type="nucleotide sequence ID" value="XM_040804270.1"/>
</dbReference>
<sequence>MPSRLSSFHEGEVAVQQMLHVPPSGNPTSAGLPMAYAHRVGASPLLALGTLDKEGRPWTTVWGGERGFAAPVAEGVLGFRSEVDVRHDPVFAALWEGESGGLVQPNQGRGKMMAALSIDLETRDRVKLAGMMIAGSSEAGTGAEADVQAAMAVTESLGNCPKYINKKDVKRHSPADAQLVSDGLPLPKEALQLMDRADMFFLSSTNGQTMDTNHRGGTAGFVRVAKNEADEVVLVYPEFSGNRLYQSLGNLRVNPLVGIVIPDYDSSDALYLTGEASILVGAEASSLLARSKLAVKINVSSARFVKGGLPFRGTRVEASPYNPPLRLLLSEKESHVTDAGAQVDITVNLVEREIISPTIGRLTFQLTSESGQRLPTWFAGQHLTLDFEPELGVGYSHMRDDDPQSLNDDLVRTFTISSSPSSSGRVELTVRRHGPATNLLWRHDTRVPLSIAVLGFGGEEAFRMPTTTGGAQPVFVAGGVGVTPLLAQASAVLDAAVDLRVLWSLRHEDLALAVRAFEDIPGLAAVTSLYVTGRDGDENLLKKLQALGAARVERRRLGKGDVDELKGAERKFYLCAGPALLRLLDGWLDGEKVVREDFGY</sequence>
<dbReference type="PROSITE" id="PS51384">
    <property type="entry name" value="FAD_FR"/>
    <property type="match status" value="1"/>
</dbReference>
<evidence type="ECO:0000313" key="3">
    <source>
        <dbReference type="Proteomes" id="UP000076580"/>
    </source>
</evidence>
<dbReference type="InParanoid" id="A0A151GD34"/>
<accession>A0A151GD34</accession>
<dbReference type="InterPro" id="IPR017938">
    <property type="entry name" value="Riboflavin_synthase-like_b-brl"/>
</dbReference>
<dbReference type="SUPFAM" id="SSF63380">
    <property type="entry name" value="Riboflavin synthase domain-like"/>
    <property type="match status" value="1"/>
</dbReference>
<evidence type="ECO:0000313" key="2">
    <source>
        <dbReference type="EMBL" id="KYK55022.1"/>
    </source>
</evidence>
<dbReference type="SUPFAM" id="SSF52343">
    <property type="entry name" value="Ferredoxin reductase-like, C-terminal NADP-linked domain"/>
    <property type="match status" value="1"/>
</dbReference>
<protein>
    <recommendedName>
        <fullName evidence="1">FAD-binding FR-type domain-containing protein</fullName>
    </recommendedName>
</protein>
<dbReference type="Proteomes" id="UP000076580">
    <property type="component" value="Chromosome 03"/>
</dbReference>
<name>A0A151GD34_DRECN</name>
<dbReference type="PANTHER" id="PTHR42815:SF2">
    <property type="entry name" value="FAD-BINDING, PUTATIVE (AFU_ORTHOLOGUE AFUA_6G07600)-RELATED"/>
    <property type="match status" value="1"/>
</dbReference>
<reference evidence="2 3" key="1">
    <citation type="journal article" date="2016" name="Sci. Rep.">
        <title>Insights into Adaptations to a Near-Obligate Nematode Endoparasitic Lifestyle from the Finished Genome of Drechmeria coniospora.</title>
        <authorList>
            <person name="Zhang L."/>
            <person name="Zhou Z."/>
            <person name="Guo Q."/>
            <person name="Fokkens L."/>
            <person name="Miskei M."/>
            <person name="Pocsi I."/>
            <person name="Zhang W."/>
            <person name="Chen M."/>
            <person name="Wang L."/>
            <person name="Sun Y."/>
            <person name="Donzelli B.G."/>
            <person name="Gibson D.M."/>
            <person name="Nelson D.R."/>
            <person name="Luo J.G."/>
            <person name="Rep M."/>
            <person name="Liu H."/>
            <person name="Yang S."/>
            <person name="Wang J."/>
            <person name="Krasnoff S.B."/>
            <person name="Xu Y."/>
            <person name="Molnar I."/>
            <person name="Lin M."/>
        </authorList>
    </citation>
    <scope>NUCLEOTIDE SEQUENCE [LARGE SCALE GENOMIC DNA]</scope>
    <source>
        <strain evidence="2 3">ARSEF 6962</strain>
    </source>
</reference>